<dbReference type="Gene3D" id="3.40.830.10">
    <property type="entry name" value="LigB-like"/>
    <property type="match status" value="1"/>
</dbReference>
<dbReference type="Pfam" id="PF01875">
    <property type="entry name" value="Memo"/>
    <property type="match status" value="1"/>
</dbReference>
<dbReference type="InterPro" id="IPR002737">
    <property type="entry name" value="MEMO1_fam"/>
</dbReference>
<feature type="signal peptide" evidence="1">
    <location>
        <begin position="1"/>
        <end position="22"/>
    </location>
</feature>
<proteinExistence type="predicted"/>
<evidence type="ECO:0000256" key="1">
    <source>
        <dbReference type="SAM" id="SignalP"/>
    </source>
</evidence>
<accession>A0A7S6WRF9</accession>
<feature type="chain" id="PRO_5032938869" evidence="1">
    <location>
        <begin position="23"/>
        <end position="294"/>
    </location>
</feature>
<dbReference type="NCBIfam" id="TIGR04336">
    <property type="entry name" value="AmmeMemoSam_B"/>
    <property type="match status" value="1"/>
</dbReference>
<keyword evidence="1" id="KW-0732">Signal</keyword>
<reference evidence="2 3" key="1">
    <citation type="submission" date="2020-09" db="EMBL/GenBank/DDBJ databases">
        <title>Characterization of Treponema spp. from bovine digital dermatitis in Korea.</title>
        <authorList>
            <person name="Espiritu H.M."/>
            <person name="Cho Y.I."/>
            <person name="Mamuad L."/>
        </authorList>
    </citation>
    <scope>NUCLEOTIDE SEQUENCE [LARGE SCALE GENOMIC DNA]</scope>
    <source>
        <strain evidence="2 3">KS1</strain>
    </source>
</reference>
<dbReference type="EMBL" id="CP061839">
    <property type="protein sequence ID" value="QOW61993.1"/>
    <property type="molecule type" value="Genomic_DNA"/>
</dbReference>
<dbReference type="RefSeq" id="WP_194077485.1">
    <property type="nucleotide sequence ID" value="NZ_CP061839.1"/>
</dbReference>
<protein>
    <submittedName>
        <fullName evidence="2">AmmeMemoRadiSam system protein B</fullName>
    </submittedName>
</protein>
<gene>
    <name evidence="2" type="primary">amrB</name>
    <name evidence="2" type="ORF">IFE08_06585</name>
</gene>
<dbReference type="AlphaFoldDB" id="A0A7S6WRF9"/>
<dbReference type="Proteomes" id="UP000593915">
    <property type="component" value="Chromosome"/>
</dbReference>
<evidence type="ECO:0000313" key="3">
    <source>
        <dbReference type="Proteomes" id="UP000593915"/>
    </source>
</evidence>
<organism evidence="2 3">
    <name type="scientific">Treponema pedis</name>
    <dbReference type="NCBI Taxonomy" id="409322"/>
    <lineage>
        <taxon>Bacteria</taxon>
        <taxon>Pseudomonadati</taxon>
        <taxon>Spirochaetota</taxon>
        <taxon>Spirochaetia</taxon>
        <taxon>Spirochaetales</taxon>
        <taxon>Treponemataceae</taxon>
        <taxon>Treponema</taxon>
    </lineage>
</organism>
<sequence>MKPFFQYLTFILIILFCFSCNKNTNKNSEENIPVFFTWEAEGIVPNKTNFVKPEKELPEGAFPWAGTVSHHLLADSLIDEWFSRLASARDIKIFYILSPSHWKLSVYDWALTDGKWKTKNGFVESSKEHTESLSKALDVPYDHRVFKYEHGVSVLIPYIKKYFPEAKVAALALWGEPPVNTVKTKKLAKVIAEHFNIQDKDSFLLISSDFSHKSNLKKTEEKDAKTRAFFENIPSLHWTSCICDNRPSIYVLSTFITEKTQCTVQRKATSYDLDDTGNTEDITSYFFTFFWEKE</sequence>
<name>A0A7S6WRF9_9SPIR</name>
<evidence type="ECO:0000313" key="2">
    <source>
        <dbReference type="EMBL" id="QOW61993.1"/>
    </source>
</evidence>